<evidence type="ECO:0000313" key="2">
    <source>
        <dbReference type="Proteomes" id="UP000564033"/>
    </source>
</evidence>
<dbReference type="EMBL" id="JAAZIL010000063">
    <property type="protein sequence ID" value="NLZ24613.1"/>
    <property type="molecule type" value="Genomic_DNA"/>
</dbReference>
<proteinExistence type="predicted"/>
<gene>
    <name evidence="1" type="ORF">GX888_02635</name>
</gene>
<dbReference type="Proteomes" id="UP000564033">
    <property type="component" value="Unassembled WGS sequence"/>
</dbReference>
<dbReference type="AlphaFoldDB" id="A0A847VDJ9"/>
<reference evidence="1 2" key="1">
    <citation type="journal article" date="2020" name="Biotechnol. Biofuels">
        <title>New insights from the biogas microbiome by comprehensive genome-resolved metagenomics of nearly 1600 species originating from multiple anaerobic digesters.</title>
        <authorList>
            <person name="Campanaro S."/>
            <person name="Treu L."/>
            <person name="Rodriguez-R L.M."/>
            <person name="Kovalovszki A."/>
            <person name="Ziels R.M."/>
            <person name="Maus I."/>
            <person name="Zhu X."/>
            <person name="Kougias P.G."/>
            <person name="Basile A."/>
            <person name="Luo G."/>
            <person name="Schluter A."/>
            <person name="Konstantinidis K.T."/>
            <person name="Angelidaki I."/>
        </authorList>
    </citation>
    <scope>NUCLEOTIDE SEQUENCE [LARGE SCALE GENOMIC DNA]</scope>
    <source>
        <strain evidence="1">AS19jrsBPTG_9</strain>
    </source>
</reference>
<protein>
    <submittedName>
        <fullName evidence="1">Uncharacterized protein</fullName>
    </submittedName>
</protein>
<comment type="caution">
    <text evidence="1">The sequence shown here is derived from an EMBL/GenBank/DDBJ whole genome shotgun (WGS) entry which is preliminary data.</text>
</comment>
<organism evidence="1 2">
    <name type="scientific">Candidatus Dojkabacteria bacterium</name>
    <dbReference type="NCBI Taxonomy" id="2099670"/>
    <lineage>
        <taxon>Bacteria</taxon>
        <taxon>Candidatus Dojkabacteria</taxon>
    </lineage>
</organism>
<evidence type="ECO:0000313" key="1">
    <source>
        <dbReference type="EMBL" id="NLZ24613.1"/>
    </source>
</evidence>
<sequence length="97" mass="10864">MIEQERTDGEERSLKKMINIIAEELAFGNKSEIDLTLSETIGRYSTMPPYFSNDVEMDLSDDPHILSHKLAERIVARILDIEGGYNFSGSKPSTGTV</sequence>
<name>A0A847VDJ9_9BACT</name>
<accession>A0A847VDJ9</accession>